<dbReference type="AlphaFoldDB" id="A0A1F5FH75"/>
<evidence type="ECO:0000313" key="3">
    <source>
        <dbReference type="Proteomes" id="UP000177187"/>
    </source>
</evidence>
<feature type="transmembrane region" description="Helical" evidence="1">
    <location>
        <begin position="6"/>
        <end position="25"/>
    </location>
</feature>
<dbReference type="Proteomes" id="UP000177187">
    <property type="component" value="Unassembled WGS sequence"/>
</dbReference>
<proteinExistence type="predicted"/>
<protein>
    <submittedName>
        <fullName evidence="2">Uncharacterized protein</fullName>
    </submittedName>
</protein>
<name>A0A1F5FH75_9BACT</name>
<reference evidence="2 3" key="1">
    <citation type="journal article" date="2016" name="Nat. Commun.">
        <title>Thousands of microbial genomes shed light on interconnected biogeochemical processes in an aquifer system.</title>
        <authorList>
            <person name="Anantharaman K."/>
            <person name="Brown C.T."/>
            <person name="Hug L.A."/>
            <person name="Sharon I."/>
            <person name="Castelle C.J."/>
            <person name="Probst A.J."/>
            <person name="Thomas B.C."/>
            <person name="Singh A."/>
            <person name="Wilkins M.J."/>
            <person name="Karaoz U."/>
            <person name="Brodie E.L."/>
            <person name="Williams K.H."/>
            <person name="Hubbard S.S."/>
            <person name="Banfield J.F."/>
        </authorList>
    </citation>
    <scope>NUCLEOTIDE SEQUENCE [LARGE SCALE GENOMIC DNA]</scope>
</reference>
<keyword evidence="1" id="KW-0472">Membrane</keyword>
<keyword evidence="1" id="KW-1133">Transmembrane helix</keyword>
<keyword evidence="1" id="KW-0812">Transmembrane</keyword>
<comment type="caution">
    <text evidence="2">The sequence shown here is derived from an EMBL/GenBank/DDBJ whole genome shotgun (WGS) entry which is preliminary data.</text>
</comment>
<accession>A0A1F5FH75</accession>
<sequence length="155" mass="17354">MDWIWIVAMVAGILLLLVVILRITLSSLRRLAEGARDDVVAALGEENILLLEPAANCFGEKSRGPAQVRGNGCWALTREKICFEYWVGRRIIEVPIRSVIGTRIVKSFLGKTRGLPLLVVAYRNEQGEEDECAWWFKDTESVKRRLDGLIAESGA</sequence>
<evidence type="ECO:0000256" key="1">
    <source>
        <dbReference type="SAM" id="Phobius"/>
    </source>
</evidence>
<organism evidence="2 3">
    <name type="scientific">Candidatus Coatesbacteria bacterium RBG_13_66_14</name>
    <dbReference type="NCBI Taxonomy" id="1817816"/>
    <lineage>
        <taxon>Bacteria</taxon>
        <taxon>Candidatus Coatesiibacteriota</taxon>
    </lineage>
</organism>
<dbReference type="EMBL" id="MFAF01000018">
    <property type="protein sequence ID" value="OGD78966.1"/>
    <property type="molecule type" value="Genomic_DNA"/>
</dbReference>
<evidence type="ECO:0000313" key="2">
    <source>
        <dbReference type="EMBL" id="OGD78966.1"/>
    </source>
</evidence>
<gene>
    <name evidence="2" type="ORF">A2Y64_01445</name>
</gene>